<name>A0AAV2K4W0_KNICA</name>
<feature type="signal peptide" evidence="1">
    <location>
        <begin position="1"/>
        <end position="20"/>
    </location>
</feature>
<accession>A0AAV2K4W0</accession>
<proteinExistence type="predicted"/>
<dbReference type="EMBL" id="OZ035838">
    <property type="protein sequence ID" value="CAL1584035.1"/>
    <property type="molecule type" value="Genomic_DNA"/>
</dbReference>
<keyword evidence="3" id="KW-1185">Reference proteome</keyword>
<evidence type="ECO:0000313" key="3">
    <source>
        <dbReference type="Proteomes" id="UP001497482"/>
    </source>
</evidence>
<organism evidence="2 3">
    <name type="scientific">Knipowitschia caucasica</name>
    <name type="common">Caucasian dwarf goby</name>
    <name type="synonym">Pomatoschistus caucasicus</name>
    <dbReference type="NCBI Taxonomy" id="637954"/>
    <lineage>
        <taxon>Eukaryota</taxon>
        <taxon>Metazoa</taxon>
        <taxon>Chordata</taxon>
        <taxon>Craniata</taxon>
        <taxon>Vertebrata</taxon>
        <taxon>Euteleostomi</taxon>
        <taxon>Actinopterygii</taxon>
        <taxon>Neopterygii</taxon>
        <taxon>Teleostei</taxon>
        <taxon>Neoteleostei</taxon>
        <taxon>Acanthomorphata</taxon>
        <taxon>Gobiaria</taxon>
        <taxon>Gobiiformes</taxon>
        <taxon>Gobioidei</taxon>
        <taxon>Gobiidae</taxon>
        <taxon>Gobiinae</taxon>
        <taxon>Knipowitschia</taxon>
    </lineage>
</organism>
<feature type="chain" id="PRO_5043640429" evidence="1">
    <location>
        <begin position="21"/>
        <end position="152"/>
    </location>
</feature>
<keyword evidence="1" id="KW-0732">Signal</keyword>
<dbReference type="AlphaFoldDB" id="A0AAV2K4W0"/>
<protein>
    <submittedName>
        <fullName evidence="2">Uncharacterized protein</fullName>
    </submittedName>
</protein>
<evidence type="ECO:0000313" key="2">
    <source>
        <dbReference type="EMBL" id="CAL1584035.1"/>
    </source>
</evidence>
<sequence length="152" mass="16658">MVSPLLRPLLFITLTPPCVLRTLPHLFIAPEHCRPPPLVSSDCLPEVEPSLPPKVISLVGRRKDTRLDFSNNPGPPCEELQIHVNTTVTSAMAPRGLPSPRSCVWGWLCKLSASRLGDGFPGRRGRRWKLRAEALTPPPSCGSSFRGHLSAL</sequence>
<evidence type="ECO:0000256" key="1">
    <source>
        <dbReference type="SAM" id="SignalP"/>
    </source>
</evidence>
<dbReference type="Proteomes" id="UP001497482">
    <property type="component" value="Chromosome 16"/>
</dbReference>
<reference evidence="2 3" key="1">
    <citation type="submission" date="2024-04" db="EMBL/GenBank/DDBJ databases">
        <authorList>
            <person name="Waldvogel A.-M."/>
            <person name="Schoenle A."/>
        </authorList>
    </citation>
    <scope>NUCLEOTIDE SEQUENCE [LARGE SCALE GENOMIC DNA]</scope>
</reference>
<gene>
    <name evidence="2" type="ORF">KC01_LOCUS14429</name>
</gene>